<feature type="domain" description="VOC" evidence="1">
    <location>
        <begin position="5"/>
        <end position="127"/>
    </location>
</feature>
<name>A0ABX2CUM6_9CYAN</name>
<dbReference type="InterPro" id="IPR004360">
    <property type="entry name" value="Glyas_Fos-R_dOase_dom"/>
</dbReference>
<evidence type="ECO:0000259" key="1">
    <source>
        <dbReference type="PROSITE" id="PS51819"/>
    </source>
</evidence>
<sequence>MSDIGFTHIALSVSDVDKSISFYAKYASLKVVHRRVDPIKSLDVAWICDLIRPFVIVLIKAPLVDGKLLPHSHLGVACETREKVDRLCSEAESEGLLLNGPNDSEPPVGYWAYLQDPDGHTLEISYGQEVSSLLEDLLAQAKL</sequence>
<dbReference type="Gene3D" id="3.10.180.10">
    <property type="entry name" value="2,3-Dihydroxybiphenyl 1,2-Dioxygenase, domain 1"/>
    <property type="match status" value="1"/>
</dbReference>
<reference evidence="2 3" key="1">
    <citation type="journal article" date="2020" name="Sci. Rep.">
        <title>A novel cyanobacterial geosmin producer, revising GeoA distribution and dispersion patterns in Bacteria.</title>
        <authorList>
            <person name="Churro C."/>
            <person name="Semedo-Aguiar A.P."/>
            <person name="Silva A.D."/>
            <person name="Pereira-Leal J.B."/>
            <person name="Leite R.B."/>
        </authorList>
    </citation>
    <scope>NUCLEOTIDE SEQUENCE [LARGE SCALE GENOMIC DNA]</scope>
    <source>
        <strain evidence="2 3">IPMA8</strain>
    </source>
</reference>
<dbReference type="Proteomes" id="UP000702425">
    <property type="component" value="Unassembled WGS sequence"/>
</dbReference>
<dbReference type="SUPFAM" id="SSF54593">
    <property type="entry name" value="Glyoxalase/Bleomycin resistance protein/Dihydroxybiphenyl dioxygenase"/>
    <property type="match status" value="1"/>
</dbReference>
<dbReference type="InterPro" id="IPR029068">
    <property type="entry name" value="Glyas_Bleomycin-R_OHBP_Dase"/>
</dbReference>
<organism evidence="2 3">
    <name type="scientific">Microcoleus asticus IPMA8</name>
    <dbReference type="NCBI Taxonomy" id="2563858"/>
    <lineage>
        <taxon>Bacteria</taxon>
        <taxon>Bacillati</taxon>
        <taxon>Cyanobacteriota</taxon>
        <taxon>Cyanophyceae</taxon>
        <taxon>Oscillatoriophycideae</taxon>
        <taxon>Oscillatoriales</taxon>
        <taxon>Microcoleaceae</taxon>
        <taxon>Microcoleus</taxon>
        <taxon>Microcoleus asticus</taxon>
    </lineage>
</organism>
<evidence type="ECO:0000313" key="3">
    <source>
        <dbReference type="Proteomes" id="UP000702425"/>
    </source>
</evidence>
<keyword evidence="3" id="KW-1185">Reference proteome</keyword>
<proteinExistence type="predicted"/>
<dbReference type="Pfam" id="PF00903">
    <property type="entry name" value="Glyoxalase"/>
    <property type="match status" value="1"/>
</dbReference>
<protein>
    <recommendedName>
        <fullName evidence="1">VOC domain-containing protein</fullName>
    </recommendedName>
</protein>
<dbReference type="InterPro" id="IPR051332">
    <property type="entry name" value="Fosfomycin_Res_Enzymes"/>
</dbReference>
<comment type="caution">
    <text evidence="2">The sequence shown here is derived from an EMBL/GenBank/DDBJ whole genome shotgun (WGS) entry which is preliminary data.</text>
</comment>
<evidence type="ECO:0000313" key="2">
    <source>
        <dbReference type="EMBL" id="NQE33358.1"/>
    </source>
</evidence>
<accession>A0ABX2CUM6</accession>
<dbReference type="EMBL" id="SRRZ01000013">
    <property type="protein sequence ID" value="NQE33358.1"/>
    <property type="molecule type" value="Genomic_DNA"/>
</dbReference>
<dbReference type="RefSeq" id="WP_172186034.1">
    <property type="nucleotide sequence ID" value="NZ_CAWPPK010000035.1"/>
</dbReference>
<dbReference type="CDD" id="cd06587">
    <property type="entry name" value="VOC"/>
    <property type="match status" value="1"/>
</dbReference>
<dbReference type="PANTHER" id="PTHR36113">
    <property type="entry name" value="LYASE, PUTATIVE-RELATED-RELATED"/>
    <property type="match status" value="1"/>
</dbReference>
<dbReference type="PANTHER" id="PTHR36113:SF3">
    <property type="entry name" value="SLL5075 PROTEIN"/>
    <property type="match status" value="1"/>
</dbReference>
<dbReference type="InterPro" id="IPR037523">
    <property type="entry name" value="VOC_core"/>
</dbReference>
<gene>
    <name evidence="2" type="ORF">E5S67_01077</name>
</gene>
<dbReference type="PROSITE" id="PS51819">
    <property type="entry name" value="VOC"/>
    <property type="match status" value="1"/>
</dbReference>